<dbReference type="SMART" id="SM00248">
    <property type="entry name" value="ANK"/>
    <property type="match status" value="3"/>
</dbReference>
<protein>
    <submittedName>
        <fullName evidence="1">ANK_REP_REGION domain-containing protein</fullName>
    </submittedName>
</protein>
<sequence>MDKNKGVKPKIFVKGSACNQTQLTSSPMITLPTVSVNGELTTAKLEKSAGNSGADVISSALTTDDKYQQRKSMQAAYKELFTALLRLPDKQVQQRVLDAINGKLKSFTTVATQTEPVELKECDAKVNASTKAEQGKCCTEENAKECPKIITSQSKRRRRRRRVMLPQVSKESHAVMALKNPPPKIIKRKVCNVNKVVNKDPTEREQDHTSKRARLDSFVGSIPSDLESADLLYPMDFLEDERQRDKMYEQMIKEHLMASVILSNGLLLIHETIMQNDFIRLKRQLYIWQEVRKVDLNELLTADDEDCLQLAIINNCYPAIVDALLKAGLNCDSLDTQTNTVIHLAMLHDIEIKSLEHLMQRISLKKLLMLNDDGYTALHLAIRHERYLQAECLLNELDKRTNGQKHYKRDFRSDVDIKEIKKDFQSYYEKVCLQMDTGQNVGTRINNSGLKRQLLETGDMRSGNTALFFAVENRSGLCFPQITNCNIYVICQWPEYKEPLIYFLLAHLSDPCIENLCGQDAKTYFCEFGKSLNLSLNIDNTMEKIIQMRMSC</sequence>
<dbReference type="EnsemblMetazoa" id="GAUT009732-RA">
    <property type="protein sequence ID" value="GAUT009732-PA"/>
    <property type="gene ID" value="GAUT009732"/>
</dbReference>
<dbReference type="Pfam" id="PF12796">
    <property type="entry name" value="Ank_2"/>
    <property type="match status" value="1"/>
</dbReference>
<dbReference type="STRING" id="7395.A0A1A9UMU0"/>
<dbReference type="SUPFAM" id="SSF48403">
    <property type="entry name" value="Ankyrin repeat"/>
    <property type="match status" value="1"/>
</dbReference>
<dbReference type="Proteomes" id="UP000078200">
    <property type="component" value="Unassembled WGS sequence"/>
</dbReference>
<dbReference type="VEuPathDB" id="VectorBase:GAUT009732"/>
<dbReference type="Gene3D" id="1.25.40.20">
    <property type="entry name" value="Ankyrin repeat-containing domain"/>
    <property type="match status" value="1"/>
</dbReference>
<keyword evidence="2" id="KW-1185">Reference proteome</keyword>
<dbReference type="InterPro" id="IPR002110">
    <property type="entry name" value="Ankyrin_rpt"/>
</dbReference>
<evidence type="ECO:0000313" key="2">
    <source>
        <dbReference type="Proteomes" id="UP000078200"/>
    </source>
</evidence>
<dbReference type="InterPro" id="IPR036770">
    <property type="entry name" value="Ankyrin_rpt-contain_sf"/>
</dbReference>
<evidence type="ECO:0000313" key="1">
    <source>
        <dbReference type="EnsemblMetazoa" id="GAUT009732-PA"/>
    </source>
</evidence>
<proteinExistence type="predicted"/>
<organism evidence="1 2">
    <name type="scientific">Glossina austeni</name>
    <name type="common">Savannah tsetse fly</name>
    <dbReference type="NCBI Taxonomy" id="7395"/>
    <lineage>
        <taxon>Eukaryota</taxon>
        <taxon>Metazoa</taxon>
        <taxon>Ecdysozoa</taxon>
        <taxon>Arthropoda</taxon>
        <taxon>Hexapoda</taxon>
        <taxon>Insecta</taxon>
        <taxon>Pterygota</taxon>
        <taxon>Neoptera</taxon>
        <taxon>Endopterygota</taxon>
        <taxon>Diptera</taxon>
        <taxon>Brachycera</taxon>
        <taxon>Muscomorpha</taxon>
        <taxon>Hippoboscoidea</taxon>
        <taxon>Glossinidae</taxon>
        <taxon>Glossina</taxon>
    </lineage>
</organism>
<name>A0A1A9UMU0_GLOAU</name>
<accession>A0A1A9UMU0</accession>
<reference evidence="1" key="1">
    <citation type="submission" date="2020-05" db="UniProtKB">
        <authorList>
            <consortium name="EnsemblMetazoa"/>
        </authorList>
    </citation>
    <scope>IDENTIFICATION</scope>
    <source>
        <strain evidence="1">TTRI</strain>
    </source>
</reference>
<dbReference type="AlphaFoldDB" id="A0A1A9UMU0"/>